<comment type="caution">
    <text evidence="3">The sequence shown here is derived from an EMBL/GenBank/DDBJ whole genome shotgun (WGS) entry which is preliminary data.</text>
</comment>
<accession>A0A124SFT1</accession>
<keyword evidence="2" id="KW-0472">Membrane</keyword>
<dbReference type="GO" id="GO:0009534">
    <property type="term" value="C:chloroplast thylakoid"/>
    <property type="evidence" value="ECO:0007669"/>
    <property type="project" value="TreeGrafter"/>
</dbReference>
<organism evidence="3 4">
    <name type="scientific">Cynara cardunculus var. scolymus</name>
    <name type="common">Globe artichoke</name>
    <name type="synonym">Cynara scolymus</name>
    <dbReference type="NCBI Taxonomy" id="59895"/>
    <lineage>
        <taxon>Eukaryota</taxon>
        <taxon>Viridiplantae</taxon>
        <taxon>Streptophyta</taxon>
        <taxon>Embryophyta</taxon>
        <taxon>Tracheophyta</taxon>
        <taxon>Spermatophyta</taxon>
        <taxon>Magnoliopsida</taxon>
        <taxon>eudicotyledons</taxon>
        <taxon>Gunneridae</taxon>
        <taxon>Pentapetalae</taxon>
        <taxon>asterids</taxon>
        <taxon>campanulids</taxon>
        <taxon>Asterales</taxon>
        <taxon>Asteraceae</taxon>
        <taxon>Carduoideae</taxon>
        <taxon>Cardueae</taxon>
        <taxon>Carduinae</taxon>
        <taxon>Cynara</taxon>
    </lineage>
</organism>
<dbReference type="InterPro" id="IPR017499">
    <property type="entry name" value="Thf1"/>
</dbReference>
<name>A0A124SFT1_CYNCS</name>
<dbReference type="GO" id="GO:0010027">
    <property type="term" value="P:thylakoid membrane organization"/>
    <property type="evidence" value="ECO:0007669"/>
    <property type="project" value="TreeGrafter"/>
</dbReference>
<feature type="transmembrane region" description="Helical" evidence="2">
    <location>
        <begin position="55"/>
        <end position="73"/>
    </location>
</feature>
<proteinExistence type="predicted"/>
<dbReference type="Pfam" id="PF11264">
    <property type="entry name" value="ThylakoidFormat"/>
    <property type="match status" value="1"/>
</dbReference>
<dbReference type="STRING" id="59895.A0A124SFT1"/>
<keyword evidence="2" id="KW-0812">Transmembrane</keyword>
<dbReference type="EMBL" id="LEKV01002297">
    <property type="protein sequence ID" value="KVI04203.1"/>
    <property type="molecule type" value="Genomic_DNA"/>
</dbReference>
<evidence type="ECO:0000256" key="1">
    <source>
        <dbReference type="ARBA" id="ARBA00023054"/>
    </source>
</evidence>
<keyword evidence="1" id="KW-0175">Coiled coil</keyword>
<gene>
    <name evidence="3" type="ORF">Ccrd_017485</name>
</gene>
<sequence>MRYKKTYCYNVVLSPWFVPVYDQLREGYPSDDDREAIFQAYVKELNEDHQQYREIFVAVTVTVICVEFFGVLIDRSARSSRLSFNLRKTRAMTVGCKKSKSMPCVSKANNLKKTIIYIWWCQVSLDHELQNSFAISTWIPSPLKTSSQLVVEEIIADHSQLQATRQRFHLLQQPDELLPCQHYAFETYDKNGIDITQLHDMLVQQKELQPFHPEQACNQECANHETERSSIVKLMEEQFLTLY</sequence>
<keyword evidence="4" id="KW-1185">Reference proteome</keyword>
<protein>
    <submittedName>
        <fullName evidence="3">Photosystem II Psp29, biogenesis</fullName>
    </submittedName>
</protein>
<dbReference type="PANTHER" id="PTHR34793:SF1">
    <property type="entry name" value="PROTEIN THYLAKOID FORMATION 1, CHLOROPLASTIC"/>
    <property type="match status" value="1"/>
</dbReference>
<evidence type="ECO:0000256" key="2">
    <source>
        <dbReference type="SAM" id="Phobius"/>
    </source>
</evidence>
<evidence type="ECO:0000313" key="4">
    <source>
        <dbReference type="Proteomes" id="UP000243975"/>
    </source>
</evidence>
<dbReference type="Proteomes" id="UP000243975">
    <property type="component" value="Unassembled WGS sequence"/>
</dbReference>
<keyword evidence="2" id="KW-1133">Transmembrane helix</keyword>
<dbReference type="AlphaFoldDB" id="A0A124SFT1"/>
<evidence type="ECO:0000313" key="3">
    <source>
        <dbReference type="EMBL" id="KVI04203.1"/>
    </source>
</evidence>
<dbReference type="GO" id="GO:0045038">
    <property type="term" value="P:protein import into chloroplast thylakoid membrane"/>
    <property type="evidence" value="ECO:0007669"/>
    <property type="project" value="TreeGrafter"/>
</dbReference>
<dbReference type="PANTHER" id="PTHR34793">
    <property type="entry name" value="PROTEIN THYLAKOID FORMATION 1, CHLOROPLASTIC"/>
    <property type="match status" value="1"/>
</dbReference>
<reference evidence="3 4" key="1">
    <citation type="journal article" date="2016" name="Sci. Rep.">
        <title>The genome sequence of the outbreeding globe artichoke constructed de novo incorporating a phase-aware low-pass sequencing strategy of F1 progeny.</title>
        <authorList>
            <person name="Scaglione D."/>
            <person name="Reyes-Chin-Wo S."/>
            <person name="Acquadro A."/>
            <person name="Froenicke L."/>
            <person name="Portis E."/>
            <person name="Beitel C."/>
            <person name="Tirone M."/>
            <person name="Mauro R."/>
            <person name="Lo Monaco A."/>
            <person name="Mauromicale G."/>
            <person name="Faccioli P."/>
            <person name="Cattivelli L."/>
            <person name="Rieseberg L."/>
            <person name="Michelmore R."/>
            <person name="Lanteri S."/>
        </authorList>
    </citation>
    <scope>NUCLEOTIDE SEQUENCE [LARGE SCALE GENOMIC DNA]</scope>
    <source>
        <strain evidence="3">2C</strain>
    </source>
</reference>
<dbReference type="Gramene" id="KVI04203">
    <property type="protein sequence ID" value="KVI04203"/>
    <property type="gene ID" value="Ccrd_017485"/>
</dbReference>
<dbReference type="GO" id="GO:0010207">
    <property type="term" value="P:photosystem II assembly"/>
    <property type="evidence" value="ECO:0007669"/>
    <property type="project" value="InterPro"/>
</dbReference>
<dbReference type="GO" id="GO:0045037">
    <property type="term" value="P:protein import into chloroplast stroma"/>
    <property type="evidence" value="ECO:0007669"/>
    <property type="project" value="TreeGrafter"/>
</dbReference>